<organism evidence="1 2">
    <name type="scientific">Candidatus Abyssobacteria bacterium SURF_17</name>
    <dbReference type="NCBI Taxonomy" id="2093361"/>
    <lineage>
        <taxon>Bacteria</taxon>
        <taxon>Pseudomonadati</taxon>
        <taxon>Candidatus Hydrogenedentota</taxon>
        <taxon>Candidatus Abyssobacteria</taxon>
    </lineage>
</organism>
<dbReference type="InterPro" id="IPR013783">
    <property type="entry name" value="Ig-like_fold"/>
</dbReference>
<comment type="caution">
    <text evidence="1">The sequence shown here is derived from an EMBL/GenBank/DDBJ whole genome shotgun (WGS) entry which is preliminary data.</text>
</comment>
<evidence type="ECO:0000313" key="1">
    <source>
        <dbReference type="EMBL" id="RJP72083.1"/>
    </source>
</evidence>
<gene>
    <name evidence="1" type="ORF">C4532_06560</name>
</gene>
<name>A0A419F1P5_9BACT</name>
<dbReference type="AlphaFoldDB" id="A0A419F1P5"/>
<reference evidence="1 2" key="1">
    <citation type="journal article" date="2017" name="ISME J.">
        <title>Energy and carbon metabolisms in a deep terrestrial subsurface fluid microbial community.</title>
        <authorList>
            <person name="Momper L."/>
            <person name="Jungbluth S.P."/>
            <person name="Lee M.D."/>
            <person name="Amend J.P."/>
        </authorList>
    </citation>
    <scope>NUCLEOTIDE SEQUENCE [LARGE SCALE GENOMIC DNA]</scope>
    <source>
        <strain evidence="1">SURF_17</strain>
    </source>
</reference>
<dbReference type="Proteomes" id="UP000285961">
    <property type="component" value="Unassembled WGS sequence"/>
</dbReference>
<sequence length="869" mass="94202">MSRRERNRYFTTAAVFFLAVGILVLLLARSVRVMAQDYTFRPVGSTSQIYSGGDATDCTTLVNNLRGTVRPERAADENLTSFATTYTDAPFGTGFNLSGQWPFNPQTLPRFIRNVGLFVLRDGANNQILDNVAQWKIEYSDSGASFFVDEGWNEMVRFTLTRDAGFANIGVNDTAIFNVDKSPSPFFTSGTEEAGFIVSLSGDRKTLTLERYAFGEFVPWATTDDLRTFRDEVVCTEFDIFFINEDPAQETLGPAALADDINVETQVKVRTRTRKDGCLTGCPLCGGTEADLAKLRIFDIRVEADWNPFSGGDEPLRILTTSLPDANKYGTYTQYVQATGGRKHIDGYEWEIISGDHPPNYLPLYFEQSNTGASDYDFKIYYPAPPPYTVPGTYNFTVRVTDDSSPAQTAEQALSIYVAGLAIDPPGPELTAAEKWQAYSQTFTAQGGTGAKYWCISAGTIPEGLSLAPYCPTTTTGASITLDGGSPEDAGSFGFTLRLDDEGDEDPVEHFYRLDVSTQGALILPRPLPPMVRGVEYRNDMSVPATYQRMVAPSLTAVKMTYSSSASEVAWTATPVLSGIGLSLANKTLDDVANISRIYIEGTIPIGTTPGNYPYTVKVTDKNPPPPTGDSDSQSIVLTVLDRETKIVKSPPSAATLNSGVAITYSSASNEDALKIGDVLTSATNNVSGTVVIYKPDLDTVVVSHNDASKWVNNIQGPGGTPFGATVSTARSTAYLSFTVFGSGGAPSTQTGDEPDGSQIPYYNYDWKVVPVTGSPALKASEASGTEPADSAPVSAPYTKTIQFVDTNNQPVTGEYDVIFWARDVLKRENDTDPYAFTPATVRIKVVAPGGSLEKDIGRPTKLRQEQFR</sequence>
<dbReference type="Gene3D" id="2.60.40.10">
    <property type="entry name" value="Immunoglobulins"/>
    <property type="match status" value="1"/>
</dbReference>
<accession>A0A419F1P5</accession>
<proteinExistence type="predicted"/>
<evidence type="ECO:0000313" key="2">
    <source>
        <dbReference type="Proteomes" id="UP000285961"/>
    </source>
</evidence>
<protein>
    <submittedName>
        <fullName evidence="1">Uncharacterized protein</fullName>
    </submittedName>
</protein>
<dbReference type="EMBL" id="QZKI01000050">
    <property type="protein sequence ID" value="RJP72083.1"/>
    <property type="molecule type" value="Genomic_DNA"/>
</dbReference>